<evidence type="ECO:0000313" key="3">
    <source>
        <dbReference type="Proteomes" id="UP000015241"/>
    </source>
</evidence>
<name>S8G5J6_FOMSC</name>
<dbReference type="Proteomes" id="UP000015241">
    <property type="component" value="Unassembled WGS sequence"/>
</dbReference>
<dbReference type="HOGENOM" id="CLU_026673_16_5_1"/>
<evidence type="ECO:0000259" key="1">
    <source>
        <dbReference type="SMART" id="SM00829"/>
    </source>
</evidence>
<dbReference type="Pfam" id="PF00107">
    <property type="entry name" value="ADH_zinc_N"/>
    <property type="match status" value="1"/>
</dbReference>
<dbReference type="SUPFAM" id="SSF50129">
    <property type="entry name" value="GroES-like"/>
    <property type="match status" value="1"/>
</dbReference>
<dbReference type="Gene3D" id="3.90.180.10">
    <property type="entry name" value="Medium-chain alcohol dehydrogenases, catalytic domain"/>
    <property type="match status" value="1"/>
</dbReference>
<dbReference type="AlphaFoldDB" id="S8G5J6"/>
<dbReference type="CDD" id="cd08249">
    <property type="entry name" value="enoyl_reductase_like"/>
    <property type="match status" value="1"/>
</dbReference>
<evidence type="ECO:0000313" key="2">
    <source>
        <dbReference type="EMBL" id="EPT05495.1"/>
    </source>
</evidence>
<dbReference type="PANTHER" id="PTHR45348">
    <property type="entry name" value="HYPOTHETICAL OXIDOREDUCTASE (EUROFUNG)"/>
    <property type="match status" value="1"/>
</dbReference>
<dbReference type="EMBL" id="KE504123">
    <property type="protein sequence ID" value="EPT05495.1"/>
    <property type="molecule type" value="Genomic_DNA"/>
</dbReference>
<dbReference type="InterPro" id="IPR013149">
    <property type="entry name" value="ADH-like_C"/>
</dbReference>
<dbReference type="InterPro" id="IPR013154">
    <property type="entry name" value="ADH-like_N"/>
</dbReference>
<dbReference type="InterPro" id="IPR036291">
    <property type="entry name" value="NAD(P)-bd_dom_sf"/>
</dbReference>
<dbReference type="InterPro" id="IPR011032">
    <property type="entry name" value="GroES-like_sf"/>
</dbReference>
<gene>
    <name evidence="2" type="ORF">FOMPIDRAFT_83158</name>
</gene>
<feature type="domain" description="Enoyl reductase (ER)" evidence="1">
    <location>
        <begin position="15"/>
        <end position="351"/>
    </location>
</feature>
<dbReference type="Pfam" id="PF08240">
    <property type="entry name" value="ADH_N"/>
    <property type="match status" value="1"/>
</dbReference>
<dbReference type="OrthoDB" id="3233595at2759"/>
<dbReference type="InParanoid" id="S8G5J6"/>
<protein>
    <recommendedName>
        <fullName evidence="1">Enoyl reductase (ER) domain-containing protein</fullName>
    </recommendedName>
</protein>
<reference evidence="2 3" key="1">
    <citation type="journal article" date="2012" name="Science">
        <title>The Paleozoic origin of enzymatic lignin decomposition reconstructed from 31 fungal genomes.</title>
        <authorList>
            <person name="Floudas D."/>
            <person name="Binder M."/>
            <person name="Riley R."/>
            <person name="Barry K."/>
            <person name="Blanchette R.A."/>
            <person name="Henrissat B."/>
            <person name="Martinez A.T."/>
            <person name="Otillar R."/>
            <person name="Spatafora J.W."/>
            <person name="Yadav J.S."/>
            <person name="Aerts A."/>
            <person name="Benoit I."/>
            <person name="Boyd A."/>
            <person name="Carlson A."/>
            <person name="Copeland A."/>
            <person name="Coutinho P.M."/>
            <person name="de Vries R.P."/>
            <person name="Ferreira P."/>
            <person name="Findley K."/>
            <person name="Foster B."/>
            <person name="Gaskell J."/>
            <person name="Glotzer D."/>
            <person name="Gorecki P."/>
            <person name="Heitman J."/>
            <person name="Hesse C."/>
            <person name="Hori C."/>
            <person name="Igarashi K."/>
            <person name="Jurgens J.A."/>
            <person name="Kallen N."/>
            <person name="Kersten P."/>
            <person name="Kohler A."/>
            <person name="Kuees U."/>
            <person name="Kumar T.K.A."/>
            <person name="Kuo A."/>
            <person name="LaButti K."/>
            <person name="Larrondo L.F."/>
            <person name="Lindquist E."/>
            <person name="Ling A."/>
            <person name="Lombard V."/>
            <person name="Lucas S."/>
            <person name="Lundell T."/>
            <person name="Martin R."/>
            <person name="McLaughlin D.J."/>
            <person name="Morgenstern I."/>
            <person name="Morin E."/>
            <person name="Murat C."/>
            <person name="Nagy L.G."/>
            <person name="Nolan M."/>
            <person name="Ohm R.A."/>
            <person name="Patyshakuliyeva A."/>
            <person name="Rokas A."/>
            <person name="Ruiz-Duenas F.J."/>
            <person name="Sabat G."/>
            <person name="Salamov A."/>
            <person name="Samejima M."/>
            <person name="Schmutz J."/>
            <person name="Slot J.C."/>
            <person name="St John F."/>
            <person name="Stenlid J."/>
            <person name="Sun H."/>
            <person name="Sun S."/>
            <person name="Syed K."/>
            <person name="Tsang A."/>
            <person name="Wiebenga A."/>
            <person name="Young D."/>
            <person name="Pisabarro A."/>
            <person name="Eastwood D.C."/>
            <person name="Martin F."/>
            <person name="Cullen D."/>
            <person name="Grigoriev I.V."/>
            <person name="Hibbett D.S."/>
        </authorList>
    </citation>
    <scope>NUCLEOTIDE SEQUENCE</scope>
    <source>
        <strain evidence="3">FP-58527</strain>
    </source>
</reference>
<keyword evidence="3" id="KW-1185">Reference proteome</keyword>
<organism evidence="2 3">
    <name type="scientific">Fomitopsis schrenkii</name>
    <name type="common">Brown rot fungus</name>
    <dbReference type="NCBI Taxonomy" id="2126942"/>
    <lineage>
        <taxon>Eukaryota</taxon>
        <taxon>Fungi</taxon>
        <taxon>Dikarya</taxon>
        <taxon>Basidiomycota</taxon>
        <taxon>Agaricomycotina</taxon>
        <taxon>Agaricomycetes</taxon>
        <taxon>Polyporales</taxon>
        <taxon>Fomitopsis</taxon>
    </lineage>
</organism>
<dbReference type="Gene3D" id="3.40.50.720">
    <property type="entry name" value="NAD(P)-binding Rossmann-like Domain"/>
    <property type="match status" value="1"/>
</dbReference>
<sequence length="357" mass="38322">MSSPPETQKALLLPAEAADYVIRSVPVPRPSPGQVLVKIHAAALNPLDWKMQKTGLFITRYPIILGMDIAGTVEELGEGVENLSLGDRVISEGYPSFPNGAFQQYALTYADVTAKIPDTLGFDEASTIPVGLDTGALGLFTPYIHPGRNFGTVGLTAPWEEGGRGKYAGKPIVVLGGASSVGQYTIQLAKLSGFSPIITTASLHNTDLLRSLGATHVVDRKLASERLREEISKITKEPLDVIFDAISLPETQLLAYELLAQGGTLALVLNPAIPVEKIVSGKRVVKMWGVTMFPEENRVASAQFYKKLTAWLEEGIIKPNRTEVLSGGLAGVADGLERLRNDQVSGVKLVVRPQETA</sequence>
<dbReference type="GO" id="GO:0016651">
    <property type="term" value="F:oxidoreductase activity, acting on NAD(P)H"/>
    <property type="evidence" value="ECO:0007669"/>
    <property type="project" value="InterPro"/>
</dbReference>
<dbReference type="PANTHER" id="PTHR45348:SF2">
    <property type="entry name" value="ZINC-TYPE ALCOHOL DEHYDROGENASE-LIKE PROTEIN C2E1P3.01"/>
    <property type="match status" value="1"/>
</dbReference>
<dbReference type="STRING" id="743788.S8G5J6"/>
<dbReference type="SUPFAM" id="SSF51735">
    <property type="entry name" value="NAD(P)-binding Rossmann-fold domains"/>
    <property type="match status" value="1"/>
</dbReference>
<proteinExistence type="predicted"/>
<dbReference type="InterPro" id="IPR047122">
    <property type="entry name" value="Trans-enoyl_RdTase-like"/>
</dbReference>
<dbReference type="eggNOG" id="KOG1198">
    <property type="taxonomic scope" value="Eukaryota"/>
</dbReference>
<dbReference type="InterPro" id="IPR020843">
    <property type="entry name" value="ER"/>
</dbReference>
<dbReference type="SMART" id="SM00829">
    <property type="entry name" value="PKS_ER"/>
    <property type="match status" value="1"/>
</dbReference>
<accession>S8G5J6</accession>